<proteinExistence type="inferred from homology"/>
<keyword evidence="5" id="KW-0443">Lipid metabolism</keyword>
<dbReference type="Proteomes" id="UP000251558">
    <property type="component" value="Unassembled WGS sequence"/>
</dbReference>
<dbReference type="GO" id="GO:0008610">
    <property type="term" value="P:lipid biosynthetic process"/>
    <property type="evidence" value="ECO:0007669"/>
    <property type="project" value="InterPro"/>
</dbReference>
<gene>
    <name evidence="7" type="ORF">DPM33_13435</name>
</gene>
<dbReference type="InterPro" id="IPR003333">
    <property type="entry name" value="CMAS"/>
</dbReference>
<keyword evidence="2 7" id="KW-0489">Methyltransferase</keyword>
<evidence type="ECO:0000256" key="5">
    <source>
        <dbReference type="ARBA" id="ARBA00023098"/>
    </source>
</evidence>
<evidence type="ECO:0000256" key="1">
    <source>
        <dbReference type="ARBA" id="ARBA00010815"/>
    </source>
</evidence>
<evidence type="ECO:0000256" key="3">
    <source>
        <dbReference type="ARBA" id="ARBA00022679"/>
    </source>
</evidence>
<evidence type="ECO:0000313" key="7">
    <source>
        <dbReference type="EMBL" id="RAZ90508.1"/>
    </source>
</evidence>
<dbReference type="GO" id="GO:0008168">
    <property type="term" value="F:methyltransferase activity"/>
    <property type="evidence" value="ECO:0007669"/>
    <property type="project" value="UniProtKB-KW"/>
</dbReference>
<evidence type="ECO:0000256" key="2">
    <source>
        <dbReference type="ARBA" id="ARBA00022603"/>
    </source>
</evidence>
<protein>
    <submittedName>
        <fullName evidence="7">SAM-dependent methyltransferase</fullName>
    </submittedName>
</protein>
<dbReference type="AlphaFoldDB" id="A0A330HRW4"/>
<feature type="active site" evidence="6">
    <location>
        <position position="385"/>
    </location>
</feature>
<accession>A0A330HRW4</accession>
<reference evidence="7 8" key="1">
    <citation type="submission" date="2018-07" db="EMBL/GenBank/DDBJ databases">
        <title>Diversity of Mesorhizobium strains in Brazil.</title>
        <authorList>
            <person name="Helene L.C.F."/>
            <person name="Dall'Agnol R."/>
            <person name="Delamuta J.R.M."/>
            <person name="Hungria M."/>
        </authorList>
    </citation>
    <scope>NUCLEOTIDE SEQUENCE [LARGE SCALE GENOMIC DNA]</scope>
    <source>
        <strain evidence="7 8">AC99b</strain>
    </source>
</reference>
<evidence type="ECO:0000256" key="6">
    <source>
        <dbReference type="PIRSR" id="PIRSR003085-1"/>
    </source>
</evidence>
<dbReference type="InterPro" id="IPR029063">
    <property type="entry name" value="SAM-dependent_MTases_sf"/>
</dbReference>
<dbReference type="InterPro" id="IPR050723">
    <property type="entry name" value="CFA/CMAS"/>
</dbReference>
<dbReference type="PIRSF" id="PIRSF003085">
    <property type="entry name" value="CMAS"/>
    <property type="match status" value="1"/>
</dbReference>
<sequence length="406" mass="45730">MSLDSESRTKTDLWPGLFVGRLLKRLLGCLKAGGITVRTPSGAIVEHQTGMPGPEATVALYRWRAVRRLLAGGDIAFAEAYMDGDWSSPDLPALLELAAVNIAEIEQAISGLLPIRLFNRLRHLLRANSRQGSRRNIAFHYDLGNDFYRQWLDPSMTYSSALYRGDCETLEQAQENKLELIAELLSPPPNADIVEIGCGWGALAMRLARTGAKVKGITLSTEQLDHARQVAERSDVRDRLRLELEDYRDCQGSFDRIVSIEMLEAVGELYWPTYFNKLRQLLKADGKAVLQVITIDESRFERYRGNPDFIQRHIFPGGMLPTKALIASHAQNAGLKLVSSDFFGQSYARTLAEWRKRFRQSSAAVQAMGFDQRFRRLWDYYLAYCEAGFRGGSIDVGLFVFEPDPA</sequence>
<dbReference type="GO" id="GO:0032259">
    <property type="term" value="P:methylation"/>
    <property type="evidence" value="ECO:0007669"/>
    <property type="project" value="UniProtKB-KW"/>
</dbReference>
<dbReference type="EMBL" id="QMBP01000005">
    <property type="protein sequence ID" value="RAZ90508.1"/>
    <property type="molecule type" value="Genomic_DNA"/>
</dbReference>
<keyword evidence="8" id="KW-1185">Reference proteome</keyword>
<dbReference type="Gene3D" id="3.40.50.150">
    <property type="entry name" value="Vaccinia Virus protein VP39"/>
    <property type="match status" value="1"/>
</dbReference>
<dbReference type="PANTHER" id="PTHR43667">
    <property type="entry name" value="CYCLOPROPANE-FATTY-ACYL-PHOSPHOLIPID SYNTHASE"/>
    <property type="match status" value="1"/>
</dbReference>
<evidence type="ECO:0000256" key="4">
    <source>
        <dbReference type="ARBA" id="ARBA00022691"/>
    </source>
</evidence>
<dbReference type="SUPFAM" id="SSF53335">
    <property type="entry name" value="S-adenosyl-L-methionine-dependent methyltransferases"/>
    <property type="match status" value="1"/>
</dbReference>
<dbReference type="CDD" id="cd02440">
    <property type="entry name" value="AdoMet_MTases"/>
    <property type="match status" value="1"/>
</dbReference>
<comment type="similarity">
    <text evidence="1">Belongs to the CFA/CMAS family.</text>
</comment>
<organism evidence="7 8">
    <name type="scientific">Mesorhizobium hawassense</name>
    <dbReference type="NCBI Taxonomy" id="1209954"/>
    <lineage>
        <taxon>Bacteria</taxon>
        <taxon>Pseudomonadati</taxon>
        <taxon>Pseudomonadota</taxon>
        <taxon>Alphaproteobacteria</taxon>
        <taxon>Hyphomicrobiales</taxon>
        <taxon>Phyllobacteriaceae</taxon>
        <taxon>Mesorhizobium</taxon>
    </lineage>
</organism>
<dbReference type="OrthoDB" id="9782855at2"/>
<dbReference type="PANTHER" id="PTHR43667:SF2">
    <property type="entry name" value="FATTY ACID C-METHYL TRANSFERASE"/>
    <property type="match status" value="1"/>
</dbReference>
<dbReference type="Pfam" id="PF02353">
    <property type="entry name" value="CMAS"/>
    <property type="match status" value="1"/>
</dbReference>
<comment type="caution">
    <text evidence="7">The sequence shown here is derived from an EMBL/GenBank/DDBJ whole genome shotgun (WGS) entry which is preliminary data.</text>
</comment>
<keyword evidence="3 7" id="KW-0808">Transferase</keyword>
<evidence type="ECO:0000313" key="8">
    <source>
        <dbReference type="Proteomes" id="UP000251558"/>
    </source>
</evidence>
<keyword evidence="4" id="KW-0949">S-adenosyl-L-methionine</keyword>
<name>A0A330HRW4_9HYPH</name>